<feature type="transmembrane region" description="Helical" evidence="1">
    <location>
        <begin position="71"/>
        <end position="89"/>
    </location>
</feature>
<organism evidence="2 3">
    <name type="scientific">Mixta gaviniae</name>
    <dbReference type="NCBI Taxonomy" id="665914"/>
    <lineage>
        <taxon>Bacteria</taxon>
        <taxon>Pseudomonadati</taxon>
        <taxon>Pseudomonadota</taxon>
        <taxon>Gammaproteobacteria</taxon>
        <taxon>Enterobacterales</taxon>
        <taxon>Erwiniaceae</taxon>
        <taxon>Mixta</taxon>
    </lineage>
</organism>
<keyword evidence="1" id="KW-0472">Membrane</keyword>
<keyword evidence="1" id="KW-1133">Transmembrane helix</keyword>
<gene>
    <name evidence="2" type="ORF">C2E15_15165</name>
</gene>
<dbReference type="KEGG" id="pgz:C2E15_15165"/>
<proteinExistence type="predicted"/>
<accession>A0A2L0II82</accession>
<sequence>MNKMQIEELLFKEGFTSKEFSIIRQQAEKLGYSYRWLLPQLKKRFLVALILIVILFSGLVYTINIGTQENLVSYSITLFTGFTIFYLFIPLNPAYKAFKVLRKHFYIL</sequence>
<name>A0A2L0II82_9GAMM</name>
<evidence type="ECO:0000313" key="2">
    <source>
        <dbReference type="EMBL" id="AUX94280.1"/>
    </source>
</evidence>
<dbReference type="Proteomes" id="UP000238365">
    <property type="component" value="Chromosome"/>
</dbReference>
<evidence type="ECO:0000256" key="1">
    <source>
        <dbReference type="SAM" id="Phobius"/>
    </source>
</evidence>
<dbReference type="AlphaFoldDB" id="A0A2L0II82"/>
<keyword evidence="3" id="KW-1185">Reference proteome</keyword>
<reference evidence="2 3" key="1">
    <citation type="submission" date="2018-01" db="EMBL/GenBank/DDBJ databases">
        <title>Complete and assembled Genome of Pantoea gaviniae DSM22758T.</title>
        <authorList>
            <person name="Stevens M.J.A."/>
            <person name="Zurfluh K."/>
            <person name="Stephan R."/>
        </authorList>
    </citation>
    <scope>NUCLEOTIDE SEQUENCE [LARGE SCALE GENOMIC DNA]</scope>
    <source>
        <strain evidence="2 3">DSM 22758</strain>
    </source>
</reference>
<protein>
    <submittedName>
        <fullName evidence="2">Uncharacterized protein</fullName>
    </submittedName>
</protein>
<dbReference type="EMBL" id="CP026377">
    <property type="protein sequence ID" value="AUX94280.1"/>
    <property type="molecule type" value="Genomic_DNA"/>
</dbReference>
<evidence type="ECO:0000313" key="3">
    <source>
        <dbReference type="Proteomes" id="UP000238365"/>
    </source>
</evidence>
<keyword evidence="1" id="KW-0812">Transmembrane</keyword>
<feature type="transmembrane region" description="Helical" evidence="1">
    <location>
        <begin position="45"/>
        <end position="65"/>
    </location>
</feature>